<dbReference type="Gene3D" id="2.60.40.10">
    <property type="entry name" value="Immunoglobulins"/>
    <property type="match status" value="2"/>
</dbReference>
<dbReference type="SMART" id="SM00409">
    <property type="entry name" value="IG"/>
    <property type="match status" value="1"/>
</dbReference>
<evidence type="ECO:0000259" key="12">
    <source>
        <dbReference type="PROSITE" id="PS50835"/>
    </source>
</evidence>
<dbReference type="SMART" id="SM00408">
    <property type="entry name" value="IGc2"/>
    <property type="match status" value="1"/>
</dbReference>
<evidence type="ECO:0000256" key="5">
    <source>
        <dbReference type="ARBA" id="ARBA00022989"/>
    </source>
</evidence>
<dbReference type="Pfam" id="PF07679">
    <property type="entry name" value="I-set"/>
    <property type="match status" value="1"/>
</dbReference>
<dbReference type="FunFam" id="2.60.40.10:FF:000016">
    <property type="entry name" value="Fibroblast growth factor receptor"/>
    <property type="match status" value="1"/>
</dbReference>
<name>A0A915KT28_ROMCU</name>
<dbReference type="AlphaFoldDB" id="A0A915KT28"/>
<dbReference type="Pfam" id="PF13927">
    <property type="entry name" value="Ig_3"/>
    <property type="match status" value="1"/>
</dbReference>
<evidence type="ECO:0000256" key="9">
    <source>
        <dbReference type="ARBA" id="ARBA00023180"/>
    </source>
</evidence>
<evidence type="ECO:0000313" key="13">
    <source>
        <dbReference type="Proteomes" id="UP000887565"/>
    </source>
</evidence>
<evidence type="ECO:0000256" key="6">
    <source>
        <dbReference type="ARBA" id="ARBA00023136"/>
    </source>
</evidence>
<dbReference type="InterPro" id="IPR007110">
    <property type="entry name" value="Ig-like_dom"/>
</dbReference>
<dbReference type="InterPro" id="IPR013783">
    <property type="entry name" value="Ig-like_fold"/>
</dbReference>
<evidence type="ECO:0000256" key="2">
    <source>
        <dbReference type="ARBA" id="ARBA00022692"/>
    </source>
</evidence>
<dbReference type="InterPro" id="IPR003598">
    <property type="entry name" value="Ig_sub2"/>
</dbReference>
<evidence type="ECO:0000256" key="11">
    <source>
        <dbReference type="SAM" id="MobiDB-lite"/>
    </source>
</evidence>
<keyword evidence="8" id="KW-0675">Receptor</keyword>
<keyword evidence="3" id="KW-0732">Signal</keyword>
<feature type="domain" description="Ig-like" evidence="12">
    <location>
        <begin position="34"/>
        <end position="123"/>
    </location>
</feature>
<dbReference type="InterPro" id="IPR036179">
    <property type="entry name" value="Ig-like_dom_sf"/>
</dbReference>
<dbReference type="WBParaSite" id="nRc.2.0.1.t41636-RA">
    <property type="protein sequence ID" value="nRc.2.0.1.t41636-RA"/>
    <property type="gene ID" value="nRc.2.0.1.g41636"/>
</dbReference>
<keyword evidence="7" id="KW-1015">Disulfide bond</keyword>
<dbReference type="GO" id="GO:0016020">
    <property type="term" value="C:membrane"/>
    <property type="evidence" value="ECO:0007669"/>
    <property type="project" value="UniProtKB-SubCell"/>
</dbReference>
<dbReference type="InterPro" id="IPR013098">
    <property type="entry name" value="Ig_I-set"/>
</dbReference>
<keyword evidence="6" id="KW-0472">Membrane</keyword>
<keyword evidence="4" id="KW-0677">Repeat</keyword>
<reference evidence="14" key="1">
    <citation type="submission" date="2022-11" db="UniProtKB">
        <authorList>
            <consortium name="WormBaseParasite"/>
        </authorList>
    </citation>
    <scope>IDENTIFICATION</scope>
</reference>
<keyword evidence="13" id="KW-1185">Reference proteome</keyword>
<evidence type="ECO:0000313" key="14">
    <source>
        <dbReference type="WBParaSite" id="nRc.2.0.1.t41636-RA"/>
    </source>
</evidence>
<comment type="subcellular location">
    <subcellularLocation>
        <location evidence="1">Membrane</location>
        <topology evidence="1">Single-pass membrane protein</topology>
    </subcellularLocation>
</comment>
<evidence type="ECO:0000256" key="4">
    <source>
        <dbReference type="ARBA" id="ARBA00022737"/>
    </source>
</evidence>
<keyword evidence="2" id="KW-0812">Transmembrane</keyword>
<evidence type="ECO:0000256" key="10">
    <source>
        <dbReference type="ARBA" id="ARBA00023319"/>
    </source>
</evidence>
<evidence type="ECO:0000256" key="8">
    <source>
        <dbReference type="ARBA" id="ARBA00023170"/>
    </source>
</evidence>
<accession>A0A915KT28</accession>
<protein>
    <submittedName>
        <fullName evidence="14">Ig-like domain-containing protein</fullName>
    </submittedName>
</protein>
<keyword evidence="9" id="KW-0325">Glycoprotein</keyword>
<evidence type="ECO:0000256" key="7">
    <source>
        <dbReference type="ARBA" id="ARBA00023157"/>
    </source>
</evidence>
<keyword evidence="5" id="KW-1133">Transmembrane helix</keyword>
<evidence type="ECO:0000256" key="3">
    <source>
        <dbReference type="ARBA" id="ARBA00022729"/>
    </source>
</evidence>
<organism evidence="13 14">
    <name type="scientific">Romanomermis culicivorax</name>
    <name type="common">Nematode worm</name>
    <dbReference type="NCBI Taxonomy" id="13658"/>
    <lineage>
        <taxon>Eukaryota</taxon>
        <taxon>Metazoa</taxon>
        <taxon>Ecdysozoa</taxon>
        <taxon>Nematoda</taxon>
        <taxon>Enoplea</taxon>
        <taxon>Dorylaimia</taxon>
        <taxon>Mermithida</taxon>
        <taxon>Mermithoidea</taxon>
        <taxon>Mermithidae</taxon>
        <taxon>Romanomermis</taxon>
    </lineage>
</organism>
<dbReference type="PANTHER" id="PTHR19890:SF10">
    <property type="entry name" value="FIBROBLAST GROWTH FACTOR RECEPTOR-LIKE 1"/>
    <property type="match status" value="1"/>
</dbReference>
<keyword evidence="10" id="KW-0393">Immunoglobulin domain</keyword>
<dbReference type="PROSITE" id="PS50835">
    <property type="entry name" value="IG_LIKE"/>
    <property type="match status" value="2"/>
</dbReference>
<dbReference type="SUPFAM" id="SSF48726">
    <property type="entry name" value="Immunoglobulin"/>
    <property type="match status" value="2"/>
</dbReference>
<proteinExistence type="predicted"/>
<dbReference type="Proteomes" id="UP000887565">
    <property type="component" value="Unplaced"/>
</dbReference>
<dbReference type="InterPro" id="IPR003599">
    <property type="entry name" value="Ig_sub"/>
</dbReference>
<sequence>KDDPPYDYSDFHDDDQDDEHYRPKELIGSTGRAPFWVKSDQIRDLTKQPILKTRGSIVRLKCLATGYPFPDIIWSKNDELMDTDRMSNKWILTLPHLKASDVGKYTCRVLNMFGSLNATFTVGMLDDKPEFEKTLLNTSISEGQTATFQCKVRSTIAPTIKWIKKIEAEHFVDDNKTFAYDDWFRRKLN</sequence>
<evidence type="ECO:0000256" key="1">
    <source>
        <dbReference type="ARBA" id="ARBA00004167"/>
    </source>
</evidence>
<feature type="domain" description="Ig-like" evidence="12">
    <location>
        <begin position="129"/>
        <end position="164"/>
    </location>
</feature>
<dbReference type="InterPro" id="IPR052615">
    <property type="entry name" value="FGFRL"/>
</dbReference>
<feature type="region of interest" description="Disordered" evidence="11">
    <location>
        <begin position="1"/>
        <end position="22"/>
    </location>
</feature>
<dbReference type="PANTHER" id="PTHR19890">
    <property type="entry name" value="FIBROBLAST GROWTH FACTOR RECEPTOR"/>
    <property type="match status" value="1"/>
</dbReference>